<proteinExistence type="predicted"/>
<feature type="transmembrane region" description="Helical" evidence="1">
    <location>
        <begin position="401"/>
        <end position="421"/>
    </location>
</feature>
<feature type="transmembrane region" description="Helical" evidence="1">
    <location>
        <begin position="374"/>
        <end position="395"/>
    </location>
</feature>
<feature type="transmembrane region" description="Helical" evidence="1">
    <location>
        <begin position="650"/>
        <end position="667"/>
    </location>
</feature>
<feature type="chain" id="PRO_5046099169" evidence="2">
    <location>
        <begin position="30"/>
        <end position="717"/>
    </location>
</feature>
<feature type="transmembrane region" description="Helical" evidence="1">
    <location>
        <begin position="503"/>
        <end position="522"/>
    </location>
</feature>
<reference evidence="4" key="1">
    <citation type="journal article" date="2019" name="Int. J. Syst. Evol. Microbiol.">
        <title>The Global Catalogue of Microorganisms (GCM) 10K type strain sequencing project: providing services to taxonomists for standard genome sequencing and annotation.</title>
        <authorList>
            <consortium name="The Broad Institute Genomics Platform"/>
            <consortium name="The Broad Institute Genome Sequencing Center for Infectious Disease"/>
            <person name="Wu L."/>
            <person name="Ma J."/>
        </authorList>
    </citation>
    <scope>NUCLEOTIDE SEQUENCE [LARGE SCALE GENOMIC DNA]</scope>
    <source>
        <strain evidence="4">JCM 10696</strain>
    </source>
</reference>
<keyword evidence="2" id="KW-0732">Signal</keyword>
<dbReference type="Proteomes" id="UP001500665">
    <property type="component" value="Unassembled WGS sequence"/>
</dbReference>
<feature type="transmembrane region" description="Helical" evidence="1">
    <location>
        <begin position="528"/>
        <end position="545"/>
    </location>
</feature>
<dbReference type="InterPro" id="IPR017850">
    <property type="entry name" value="Alkaline_phosphatase_core_sf"/>
</dbReference>
<evidence type="ECO:0000313" key="4">
    <source>
        <dbReference type="Proteomes" id="UP001500665"/>
    </source>
</evidence>
<comment type="caution">
    <text evidence="3">The sequence shown here is derived from an EMBL/GenBank/DDBJ whole genome shotgun (WGS) entry which is preliminary data.</text>
</comment>
<keyword evidence="1" id="KW-1133">Transmembrane helix</keyword>
<feature type="transmembrane region" description="Helical" evidence="1">
    <location>
        <begin position="552"/>
        <end position="572"/>
    </location>
</feature>
<accession>A0ABP4CCM3</accession>
<keyword evidence="4" id="KW-1185">Reference proteome</keyword>
<dbReference type="SUPFAM" id="SSF53649">
    <property type="entry name" value="Alkaline phosphatase-like"/>
    <property type="match status" value="1"/>
</dbReference>
<feature type="transmembrane region" description="Helical" evidence="1">
    <location>
        <begin position="469"/>
        <end position="491"/>
    </location>
</feature>
<evidence type="ECO:0000256" key="2">
    <source>
        <dbReference type="SAM" id="SignalP"/>
    </source>
</evidence>
<evidence type="ECO:0000313" key="3">
    <source>
        <dbReference type="EMBL" id="GAA0965997.1"/>
    </source>
</evidence>
<feature type="transmembrane region" description="Helical" evidence="1">
    <location>
        <begin position="428"/>
        <end position="449"/>
    </location>
</feature>
<evidence type="ECO:0000256" key="1">
    <source>
        <dbReference type="SAM" id="Phobius"/>
    </source>
</evidence>
<dbReference type="RefSeq" id="WP_344245828.1">
    <property type="nucleotide sequence ID" value="NZ_BAAAHH010000041.1"/>
</dbReference>
<keyword evidence="1" id="KW-0472">Membrane</keyword>
<gene>
    <name evidence="3" type="ORF">GCM10009550_67390</name>
</gene>
<dbReference type="EMBL" id="BAAAHH010000041">
    <property type="protein sequence ID" value="GAA0965997.1"/>
    <property type="molecule type" value="Genomic_DNA"/>
</dbReference>
<feature type="transmembrane region" description="Helical" evidence="1">
    <location>
        <begin position="673"/>
        <end position="694"/>
    </location>
</feature>
<sequence>MARRWPAARALITALVAAVMTLCAQPAQAEPASRVVVVGVPGLQWSDLSAEGTPALWRLTGDGAAAALSVRTTTTRTCPVDGWLTVSAGQRARLANGSCALPPPPATAEGGATVPGWGEIVTDNAGTAYGAKAGLLGDAVRRAGGCTQAVGPGGAFAAADGQGRVDRYAADENAVTDWAACALTVVDVDDVSRAYVKAGVDSSGAQAQVSAEDRARAVTADDARIARVVGALPAGTTVLIAGLADTTPTPHLHVALGAGGFERGYLTSAATRRDGLVTLTDLTATVLAELGIERPSGAVGSAWRSAPSADPAAAKVEALHDQDLAAQAVRKLSSGFFIVLFSVQLLLYGYAALALRRSGARDRDRRRILGWTRIGALAGAATPAAAYLAGMLPWWRASSPGTMLVVCVAGLAALITALALAGPWRRSITGPGLVIAGLTALVLGLDVISGSSLQINTFMGYTALVAGRFYGFGNMAFALFATASILTAAWLAEPLLRAGRRKAALAVVVAIGLVAVVVDGLPGWGSDFGGVVAILVGTGTLALLLSGRRISVVRLGLLGLLGAVVVLGMSYADSRRAEPTHLGQFWRQLAAGEGWSVVTRKFGAMLGSLGHLEYTLAVIGGLLFLFLVLARPSAWRTPILASAYRRTPTLRPALLAVLTVALIGMLMNDSGVVIPALVFTLAIPLVLAACVRALELDAADAGSTTPEEPAPTPARTA</sequence>
<keyword evidence="1" id="KW-0812">Transmembrane</keyword>
<protein>
    <submittedName>
        <fullName evidence="3">Uncharacterized protein</fullName>
    </submittedName>
</protein>
<feature type="transmembrane region" description="Helical" evidence="1">
    <location>
        <begin position="611"/>
        <end position="630"/>
    </location>
</feature>
<organism evidence="3 4">
    <name type="scientific">Actinocorallia libanotica</name>
    <dbReference type="NCBI Taxonomy" id="46162"/>
    <lineage>
        <taxon>Bacteria</taxon>
        <taxon>Bacillati</taxon>
        <taxon>Actinomycetota</taxon>
        <taxon>Actinomycetes</taxon>
        <taxon>Streptosporangiales</taxon>
        <taxon>Thermomonosporaceae</taxon>
        <taxon>Actinocorallia</taxon>
    </lineage>
</organism>
<feature type="transmembrane region" description="Helical" evidence="1">
    <location>
        <begin position="332"/>
        <end position="353"/>
    </location>
</feature>
<feature type="signal peptide" evidence="2">
    <location>
        <begin position="1"/>
        <end position="29"/>
    </location>
</feature>
<name>A0ABP4CCM3_9ACTN</name>